<comment type="caution">
    <text evidence="1">The sequence shown here is derived from an EMBL/GenBank/DDBJ whole genome shotgun (WGS) entry which is preliminary data.</text>
</comment>
<gene>
    <name evidence="1" type="ORF">Slati_1362900</name>
</gene>
<organism evidence="1">
    <name type="scientific">Sesamum latifolium</name>
    <dbReference type="NCBI Taxonomy" id="2727402"/>
    <lineage>
        <taxon>Eukaryota</taxon>
        <taxon>Viridiplantae</taxon>
        <taxon>Streptophyta</taxon>
        <taxon>Embryophyta</taxon>
        <taxon>Tracheophyta</taxon>
        <taxon>Spermatophyta</taxon>
        <taxon>Magnoliopsida</taxon>
        <taxon>eudicotyledons</taxon>
        <taxon>Gunneridae</taxon>
        <taxon>Pentapetalae</taxon>
        <taxon>asterids</taxon>
        <taxon>lamiids</taxon>
        <taxon>Lamiales</taxon>
        <taxon>Pedaliaceae</taxon>
        <taxon>Sesamum</taxon>
    </lineage>
</organism>
<reference evidence="1" key="1">
    <citation type="submission" date="2020-06" db="EMBL/GenBank/DDBJ databases">
        <authorList>
            <person name="Li T."/>
            <person name="Hu X."/>
            <person name="Zhang T."/>
            <person name="Song X."/>
            <person name="Zhang H."/>
            <person name="Dai N."/>
            <person name="Sheng W."/>
            <person name="Hou X."/>
            <person name="Wei L."/>
        </authorList>
    </citation>
    <scope>NUCLEOTIDE SEQUENCE</scope>
    <source>
        <strain evidence="1">KEN1</strain>
        <tissue evidence="1">Leaf</tissue>
    </source>
</reference>
<proteinExistence type="predicted"/>
<dbReference type="AlphaFoldDB" id="A0AAW2XJV1"/>
<name>A0AAW2XJV1_9LAMI</name>
<accession>A0AAW2XJV1</accession>
<protein>
    <submittedName>
        <fullName evidence="1">Uncharacterized protein</fullName>
    </submittedName>
</protein>
<evidence type="ECO:0000313" key="1">
    <source>
        <dbReference type="EMBL" id="KAL0453848.1"/>
    </source>
</evidence>
<dbReference type="EMBL" id="JACGWN010000004">
    <property type="protein sequence ID" value="KAL0453848.1"/>
    <property type="molecule type" value="Genomic_DNA"/>
</dbReference>
<reference evidence="1" key="2">
    <citation type="journal article" date="2024" name="Plant">
        <title>Genomic evolution and insights into agronomic trait innovations of Sesamum species.</title>
        <authorList>
            <person name="Miao H."/>
            <person name="Wang L."/>
            <person name="Qu L."/>
            <person name="Liu H."/>
            <person name="Sun Y."/>
            <person name="Le M."/>
            <person name="Wang Q."/>
            <person name="Wei S."/>
            <person name="Zheng Y."/>
            <person name="Lin W."/>
            <person name="Duan Y."/>
            <person name="Cao H."/>
            <person name="Xiong S."/>
            <person name="Wang X."/>
            <person name="Wei L."/>
            <person name="Li C."/>
            <person name="Ma Q."/>
            <person name="Ju M."/>
            <person name="Zhao R."/>
            <person name="Li G."/>
            <person name="Mu C."/>
            <person name="Tian Q."/>
            <person name="Mei H."/>
            <person name="Zhang T."/>
            <person name="Gao T."/>
            <person name="Zhang H."/>
        </authorList>
    </citation>
    <scope>NUCLEOTIDE SEQUENCE</scope>
    <source>
        <strain evidence="1">KEN1</strain>
    </source>
</reference>
<sequence>MGILHVVILGGPGQEGVKFGAGFLAKDLKKSPSNNPCAKALALTFWVVEGTSKEVVLNLWKYSFRDSPSFWRIEKMLNSVFRCLRLLAN</sequence>